<gene>
    <name evidence="1" type="ORF">BpHYR1_031748</name>
</gene>
<proteinExistence type="predicted"/>
<keyword evidence="2" id="KW-1185">Reference proteome</keyword>
<organism evidence="1 2">
    <name type="scientific">Brachionus plicatilis</name>
    <name type="common">Marine rotifer</name>
    <name type="synonym">Brachionus muelleri</name>
    <dbReference type="NCBI Taxonomy" id="10195"/>
    <lineage>
        <taxon>Eukaryota</taxon>
        <taxon>Metazoa</taxon>
        <taxon>Spiralia</taxon>
        <taxon>Gnathifera</taxon>
        <taxon>Rotifera</taxon>
        <taxon>Eurotatoria</taxon>
        <taxon>Monogononta</taxon>
        <taxon>Pseudotrocha</taxon>
        <taxon>Ploima</taxon>
        <taxon>Brachionidae</taxon>
        <taxon>Brachionus</taxon>
    </lineage>
</organism>
<dbReference type="Proteomes" id="UP000276133">
    <property type="component" value="Unassembled WGS sequence"/>
</dbReference>
<protein>
    <submittedName>
        <fullName evidence="1">Uncharacterized protein</fullName>
    </submittedName>
</protein>
<evidence type="ECO:0000313" key="2">
    <source>
        <dbReference type="Proteomes" id="UP000276133"/>
    </source>
</evidence>
<sequence>MSLSNVSSFYVDIKFMVLDNVGNYHCKFGDRNDSNTGQISSSIKNPLNTMQTEIDFEGIGRKIWIIFQIDCDTDLLDKN</sequence>
<reference evidence="1 2" key="1">
    <citation type="journal article" date="2018" name="Sci. Rep.">
        <title>Genomic signatures of local adaptation to the degree of environmental predictability in rotifers.</title>
        <authorList>
            <person name="Franch-Gras L."/>
            <person name="Hahn C."/>
            <person name="Garcia-Roger E.M."/>
            <person name="Carmona M.J."/>
            <person name="Serra M."/>
            <person name="Gomez A."/>
        </authorList>
    </citation>
    <scope>NUCLEOTIDE SEQUENCE [LARGE SCALE GENOMIC DNA]</scope>
    <source>
        <strain evidence="1">HYR1</strain>
    </source>
</reference>
<dbReference type="AlphaFoldDB" id="A0A3M7RBF6"/>
<evidence type="ECO:0000313" key="1">
    <source>
        <dbReference type="EMBL" id="RNA20781.1"/>
    </source>
</evidence>
<dbReference type="EMBL" id="REGN01003783">
    <property type="protein sequence ID" value="RNA20781.1"/>
    <property type="molecule type" value="Genomic_DNA"/>
</dbReference>
<name>A0A3M7RBF6_BRAPC</name>
<accession>A0A3M7RBF6</accession>
<comment type="caution">
    <text evidence="1">The sequence shown here is derived from an EMBL/GenBank/DDBJ whole genome shotgun (WGS) entry which is preliminary data.</text>
</comment>